<proteinExistence type="predicted"/>
<dbReference type="EMBL" id="JARKIE010000009">
    <property type="protein sequence ID" value="KAJ7705003.1"/>
    <property type="molecule type" value="Genomic_DNA"/>
</dbReference>
<feature type="compositionally biased region" description="Acidic residues" evidence="1">
    <location>
        <begin position="106"/>
        <end position="122"/>
    </location>
</feature>
<name>A0AAD7GTK5_MYCRO</name>
<feature type="region of interest" description="Disordered" evidence="1">
    <location>
        <begin position="483"/>
        <end position="617"/>
    </location>
</feature>
<sequence length="685" mass="72001">MTTRRPTLTHRARPSSQVYIGADSLYSSYLSSPPDLPDLPEPPSPGSSTRSSTSGLPSPPATNSTGSGSTGDPGSIAVRGGLNMLNGSNIKTFHAAFQSADHHDDEGDDYDNDNDHDDDGEDNTARLDQRRHSASENVLALQRVKSLTQRNKMALDKLSSFSRLTSPAPSSRPASATRSPHPPAPPSLLASSSSSSSSTSTSNSISISHSTSNNSNSTSNSASSHSSSSHSSTSARPALRRARTQDAHHPFGSVQRRHGSGGAGPQEHTKLMGDSLAMFEAQLARVGGGVGGGAADLARSAQALVGAAERLNAILRAGTGRALEEQIDAEVSGVDSGAAAVELAEVWRRVGGEYREGLRVSDELVRGVTGFLLGVGRVVRDFGDGRGSEEGRGSVSPEAGRDGRRSAESRRSWEAKDRGGRESALGVRPASVLNVRGHEPTPPSAPRTATPSSRRLLTPREQRELNASGGIVASDSLETVLPRKAGYEPSPTPASRKPQLKQGTLDRSRTLPPISIPKPLPSLPSESASTLRRNQTVGDKPVGMSQQRRRTLTSSTVRAAGGSTGLLPSMTTPTTAVTTHTVSNSPQERDDARMAFPALPRNDSDKSVPTRSRNNTVTFSRPSTVALAGLQMQHARERQRTISGSGTFEENRAAAAPAAGPSDAEKKRSVAGRERPRMSLDGGAR</sequence>
<dbReference type="AlphaFoldDB" id="A0AAD7GTK5"/>
<feature type="region of interest" description="Disordered" evidence="1">
    <location>
        <begin position="156"/>
        <end position="269"/>
    </location>
</feature>
<comment type="caution">
    <text evidence="2">The sequence shown here is derived from an EMBL/GenBank/DDBJ whole genome shotgun (WGS) entry which is preliminary data.</text>
</comment>
<feature type="region of interest" description="Disordered" evidence="1">
    <location>
        <begin position="633"/>
        <end position="685"/>
    </location>
</feature>
<feature type="region of interest" description="Disordered" evidence="1">
    <location>
        <begin position="26"/>
        <end position="83"/>
    </location>
</feature>
<feature type="compositionally biased region" description="Basic and acidic residues" evidence="1">
    <location>
        <begin position="663"/>
        <end position="685"/>
    </location>
</feature>
<evidence type="ECO:0000256" key="1">
    <source>
        <dbReference type="SAM" id="MobiDB-lite"/>
    </source>
</evidence>
<reference evidence="2" key="1">
    <citation type="submission" date="2023-03" db="EMBL/GenBank/DDBJ databases">
        <title>Massive genome expansion in bonnet fungi (Mycena s.s.) driven by repeated elements and novel gene families across ecological guilds.</title>
        <authorList>
            <consortium name="Lawrence Berkeley National Laboratory"/>
            <person name="Harder C.B."/>
            <person name="Miyauchi S."/>
            <person name="Viragh M."/>
            <person name="Kuo A."/>
            <person name="Thoen E."/>
            <person name="Andreopoulos B."/>
            <person name="Lu D."/>
            <person name="Skrede I."/>
            <person name="Drula E."/>
            <person name="Henrissat B."/>
            <person name="Morin E."/>
            <person name="Kohler A."/>
            <person name="Barry K."/>
            <person name="LaButti K."/>
            <person name="Morin E."/>
            <person name="Salamov A."/>
            <person name="Lipzen A."/>
            <person name="Mereny Z."/>
            <person name="Hegedus B."/>
            <person name="Baldrian P."/>
            <person name="Stursova M."/>
            <person name="Weitz H."/>
            <person name="Taylor A."/>
            <person name="Grigoriev I.V."/>
            <person name="Nagy L.G."/>
            <person name="Martin F."/>
            <person name="Kauserud H."/>
        </authorList>
    </citation>
    <scope>NUCLEOTIDE SEQUENCE</scope>
    <source>
        <strain evidence="2">CBHHK067</strain>
    </source>
</reference>
<organism evidence="2 3">
    <name type="scientific">Mycena rosella</name>
    <name type="common">Pink bonnet</name>
    <name type="synonym">Agaricus rosellus</name>
    <dbReference type="NCBI Taxonomy" id="1033263"/>
    <lineage>
        <taxon>Eukaryota</taxon>
        <taxon>Fungi</taxon>
        <taxon>Dikarya</taxon>
        <taxon>Basidiomycota</taxon>
        <taxon>Agaricomycotina</taxon>
        <taxon>Agaricomycetes</taxon>
        <taxon>Agaricomycetidae</taxon>
        <taxon>Agaricales</taxon>
        <taxon>Marasmiineae</taxon>
        <taxon>Mycenaceae</taxon>
        <taxon>Mycena</taxon>
    </lineage>
</organism>
<gene>
    <name evidence="2" type="ORF">B0H17DRAFT_698449</name>
</gene>
<evidence type="ECO:0000313" key="3">
    <source>
        <dbReference type="Proteomes" id="UP001221757"/>
    </source>
</evidence>
<feature type="compositionally biased region" description="Low complexity" evidence="1">
    <location>
        <begin position="162"/>
        <end position="179"/>
    </location>
</feature>
<evidence type="ECO:0000313" key="2">
    <source>
        <dbReference type="EMBL" id="KAJ7705003.1"/>
    </source>
</evidence>
<feature type="compositionally biased region" description="Basic and acidic residues" evidence="1">
    <location>
        <begin position="383"/>
        <end position="392"/>
    </location>
</feature>
<accession>A0AAD7GTK5</accession>
<feature type="compositionally biased region" description="Pro residues" evidence="1">
    <location>
        <begin position="34"/>
        <end position="45"/>
    </location>
</feature>
<feature type="compositionally biased region" description="Basic and acidic residues" evidence="1">
    <location>
        <begin position="399"/>
        <end position="421"/>
    </location>
</feature>
<feature type="compositionally biased region" description="Basic and acidic residues" evidence="1">
    <location>
        <begin position="123"/>
        <end position="134"/>
    </location>
</feature>
<feature type="region of interest" description="Disordered" evidence="1">
    <location>
        <begin position="96"/>
        <end position="137"/>
    </location>
</feature>
<feature type="compositionally biased region" description="Polar residues" evidence="1">
    <location>
        <begin position="526"/>
        <end position="537"/>
    </location>
</feature>
<feature type="compositionally biased region" description="Low complexity" evidence="1">
    <location>
        <begin position="46"/>
        <end position="75"/>
    </location>
</feature>
<feature type="region of interest" description="Disordered" evidence="1">
    <location>
        <begin position="383"/>
        <end position="471"/>
    </location>
</feature>
<feature type="compositionally biased region" description="Low complexity" evidence="1">
    <location>
        <begin position="571"/>
        <end position="581"/>
    </location>
</feature>
<feature type="compositionally biased region" description="Low complexity" evidence="1">
    <location>
        <begin position="187"/>
        <end position="237"/>
    </location>
</feature>
<keyword evidence="3" id="KW-1185">Reference proteome</keyword>
<dbReference type="Proteomes" id="UP001221757">
    <property type="component" value="Unassembled WGS sequence"/>
</dbReference>
<protein>
    <submittedName>
        <fullName evidence="2">Uncharacterized protein</fullName>
    </submittedName>
</protein>
<feature type="compositionally biased region" description="Low complexity" evidence="1">
    <location>
        <begin position="446"/>
        <end position="455"/>
    </location>
</feature>